<sequence length="91" mass="9898">MSFLFRSGQTLVSQQSDIVKEVVPTSCTTEGGFSGGPVICSGGVFGVIACGLEQISLAISTETIKLILKEWLIIEDDENITIEDMLDRFRI</sequence>
<protein>
    <recommendedName>
        <fullName evidence="2">Peptidase S1 domain-containing protein</fullName>
    </recommendedName>
</protein>
<accession>A0A368SXI2</accession>
<dbReference type="EMBL" id="CM003536">
    <property type="protein sequence ID" value="RCV47073.1"/>
    <property type="molecule type" value="Genomic_DNA"/>
</dbReference>
<organism evidence="1">
    <name type="scientific">Setaria italica</name>
    <name type="common">Foxtail millet</name>
    <name type="synonym">Panicum italicum</name>
    <dbReference type="NCBI Taxonomy" id="4555"/>
    <lineage>
        <taxon>Eukaryota</taxon>
        <taxon>Viridiplantae</taxon>
        <taxon>Streptophyta</taxon>
        <taxon>Embryophyta</taxon>
        <taxon>Tracheophyta</taxon>
        <taxon>Spermatophyta</taxon>
        <taxon>Magnoliopsida</taxon>
        <taxon>Liliopsida</taxon>
        <taxon>Poales</taxon>
        <taxon>Poaceae</taxon>
        <taxon>PACMAD clade</taxon>
        <taxon>Panicoideae</taxon>
        <taxon>Panicodae</taxon>
        <taxon>Paniceae</taxon>
        <taxon>Cenchrinae</taxon>
        <taxon>Setaria</taxon>
    </lineage>
</organism>
<dbReference type="InterPro" id="IPR043504">
    <property type="entry name" value="Peptidase_S1_PA_chymotrypsin"/>
</dbReference>
<reference evidence="1" key="2">
    <citation type="submission" date="2015-07" db="EMBL/GenBank/DDBJ databases">
        <authorList>
            <person name="Noorani M."/>
        </authorList>
    </citation>
    <scope>NUCLEOTIDE SEQUENCE</scope>
    <source>
        <strain evidence="1">Yugu1</strain>
    </source>
</reference>
<dbReference type="SUPFAM" id="SSF50494">
    <property type="entry name" value="Trypsin-like serine proteases"/>
    <property type="match status" value="1"/>
</dbReference>
<evidence type="ECO:0000313" key="1">
    <source>
        <dbReference type="EMBL" id="RCV47073.1"/>
    </source>
</evidence>
<gene>
    <name evidence="1" type="ORF">SETIT_9G581200v2</name>
</gene>
<evidence type="ECO:0008006" key="2">
    <source>
        <dbReference type="Google" id="ProtNLM"/>
    </source>
</evidence>
<reference evidence="1" key="1">
    <citation type="journal article" date="2012" name="Nat. Biotechnol.">
        <title>Reference genome sequence of the model plant Setaria.</title>
        <authorList>
            <person name="Bennetzen J.L."/>
            <person name="Schmutz J."/>
            <person name="Wang H."/>
            <person name="Percifield R."/>
            <person name="Hawkins J."/>
            <person name="Pontaroli A.C."/>
            <person name="Estep M."/>
            <person name="Feng L."/>
            <person name="Vaughn J.N."/>
            <person name="Grimwood J."/>
            <person name="Jenkins J."/>
            <person name="Barry K."/>
            <person name="Lindquist E."/>
            <person name="Hellsten U."/>
            <person name="Deshpande S."/>
            <person name="Wang X."/>
            <person name="Wu X."/>
            <person name="Mitros T."/>
            <person name="Triplett J."/>
            <person name="Yang X."/>
            <person name="Ye C.Y."/>
            <person name="Mauro-Herrera M."/>
            <person name="Wang L."/>
            <person name="Li P."/>
            <person name="Sharma M."/>
            <person name="Sharma R."/>
            <person name="Ronald P.C."/>
            <person name="Panaud O."/>
            <person name="Kellogg E.A."/>
            <person name="Brutnell T.P."/>
            <person name="Doust A.N."/>
            <person name="Tuskan G.A."/>
            <person name="Rokhsar D."/>
            <person name="Devos K.M."/>
        </authorList>
    </citation>
    <scope>NUCLEOTIDE SEQUENCE [LARGE SCALE GENOMIC DNA]</scope>
    <source>
        <strain evidence="1">Yugu1</strain>
    </source>
</reference>
<name>A0A368SXI2_SETIT</name>
<dbReference type="Gene3D" id="2.40.10.10">
    <property type="entry name" value="Trypsin-like serine proteases"/>
    <property type="match status" value="1"/>
</dbReference>
<proteinExistence type="predicted"/>
<dbReference type="InterPro" id="IPR009003">
    <property type="entry name" value="Peptidase_S1_PA"/>
</dbReference>
<dbReference type="AlphaFoldDB" id="A0A368SXI2"/>